<feature type="transmembrane region" description="Helical" evidence="1">
    <location>
        <begin position="50"/>
        <end position="74"/>
    </location>
</feature>
<protein>
    <submittedName>
        <fullName evidence="2">Uncharacterized protein</fullName>
    </submittedName>
</protein>
<dbReference type="Proteomes" id="UP001153620">
    <property type="component" value="Chromosome 3"/>
</dbReference>
<evidence type="ECO:0000313" key="2">
    <source>
        <dbReference type="EMBL" id="CAG9807234.1"/>
    </source>
</evidence>
<keyword evidence="1" id="KW-1133">Transmembrane helix</keyword>
<feature type="transmembrane region" description="Helical" evidence="1">
    <location>
        <begin position="158"/>
        <end position="181"/>
    </location>
</feature>
<organism evidence="2 3">
    <name type="scientific">Chironomus riparius</name>
    <dbReference type="NCBI Taxonomy" id="315576"/>
    <lineage>
        <taxon>Eukaryota</taxon>
        <taxon>Metazoa</taxon>
        <taxon>Ecdysozoa</taxon>
        <taxon>Arthropoda</taxon>
        <taxon>Hexapoda</taxon>
        <taxon>Insecta</taxon>
        <taxon>Pterygota</taxon>
        <taxon>Neoptera</taxon>
        <taxon>Endopterygota</taxon>
        <taxon>Diptera</taxon>
        <taxon>Nematocera</taxon>
        <taxon>Chironomoidea</taxon>
        <taxon>Chironomidae</taxon>
        <taxon>Chironominae</taxon>
        <taxon>Chironomus</taxon>
    </lineage>
</organism>
<reference evidence="2" key="2">
    <citation type="submission" date="2022-10" db="EMBL/GenBank/DDBJ databases">
        <authorList>
            <consortium name="ENA_rothamsted_submissions"/>
            <consortium name="culmorum"/>
            <person name="King R."/>
        </authorList>
    </citation>
    <scope>NUCLEOTIDE SEQUENCE</scope>
</reference>
<feature type="transmembrane region" description="Helical" evidence="1">
    <location>
        <begin position="86"/>
        <end position="105"/>
    </location>
</feature>
<evidence type="ECO:0000313" key="3">
    <source>
        <dbReference type="Proteomes" id="UP001153620"/>
    </source>
</evidence>
<gene>
    <name evidence="2" type="ORF">CHIRRI_LOCUS10083</name>
</gene>
<feature type="transmembrane region" description="Helical" evidence="1">
    <location>
        <begin position="15"/>
        <end position="44"/>
    </location>
</feature>
<keyword evidence="1" id="KW-0812">Transmembrane</keyword>
<reference evidence="2" key="1">
    <citation type="submission" date="2022-01" db="EMBL/GenBank/DDBJ databases">
        <authorList>
            <person name="King R."/>
        </authorList>
    </citation>
    <scope>NUCLEOTIDE SEQUENCE</scope>
</reference>
<keyword evidence="3" id="KW-1185">Reference proteome</keyword>
<evidence type="ECO:0000256" key="1">
    <source>
        <dbReference type="SAM" id="Phobius"/>
    </source>
</evidence>
<accession>A0A9N9S0B2</accession>
<dbReference type="OrthoDB" id="10518171at2759"/>
<name>A0A9N9S0B2_9DIPT</name>
<sequence length="197" mass="23401">MEELKEPIKSDWNAFLRFILSVLGFILSIVYLLCGLFMLVRFWLITDFYYLLYMISTIFIGTLFNIFSCNLFLYTEVPTNKTIWPYFWFTPITIVWNILGIIQPFTTPGYFKTYSHIPILTYMQAFYDADAYNSTVVYDHPFTRKYKQSSQFFNSDDAVISVLFVLLVVQIVFWIMTISAYRPILKNYIENKNVKVL</sequence>
<keyword evidence="1" id="KW-0472">Membrane</keyword>
<proteinExistence type="predicted"/>
<dbReference type="EMBL" id="OU895879">
    <property type="protein sequence ID" value="CAG9807234.1"/>
    <property type="molecule type" value="Genomic_DNA"/>
</dbReference>
<dbReference type="AlphaFoldDB" id="A0A9N9S0B2"/>